<evidence type="ECO:0000256" key="1">
    <source>
        <dbReference type="ARBA" id="ARBA00023015"/>
    </source>
</evidence>
<dbReference type="Pfam" id="PF09339">
    <property type="entry name" value="HTH_IclR"/>
    <property type="match status" value="1"/>
</dbReference>
<dbReference type="InterPro" id="IPR050707">
    <property type="entry name" value="HTH_MetabolicPath_Reg"/>
</dbReference>
<dbReference type="InterPro" id="IPR005471">
    <property type="entry name" value="Tscrpt_reg_IclR_N"/>
</dbReference>
<feature type="domain" description="IclR-ED" evidence="5">
    <location>
        <begin position="72"/>
        <end position="253"/>
    </location>
</feature>
<evidence type="ECO:0000256" key="3">
    <source>
        <dbReference type="ARBA" id="ARBA00023163"/>
    </source>
</evidence>
<gene>
    <name evidence="6" type="ORF">ACFSFW_12570</name>
</gene>
<evidence type="ECO:0000313" key="6">
    <source>
        <dbReference type="EMBL" id="MFD1779508.1"/>
    </source>
</evidence>
<organism evidence="6 7">
    <name type="scientific">Fredinandcohnia salidurans</name>
    <dbReference type="NCBI Taxonomy" id="2595041"/>
    <lineage>
        <taxon>Bacteria</taxon>
        <taxon>Bacillati</taxon>
        <taxon>Bacillota</taxon>
        <taxon>Bacilli</taxon>
        <taxon>Bacillales</taxon>
        <taxon>Bacillaceae</taxon>
        <taxon>Fredinandcohnia</taxon>
    </lineage>
</organism>
<sequence length="253" mass="28800">MEEKKQPYGTVLLKADNILKYLSSVDKPQSLQQIAKETELTSSTALKILDTLQLIGYVQKDEETKKFRLGMAIIKYANRALNQNEIKDIAQPYLEKLRGQTTETVHLGILERYSIVYITKLESFNPVSLYSRVGKAIPLYCSAMGKSILADQPDHLIEEYLNNHTLEKKTQNTITTKEDFMKEINEIRKRGYSFDNEEHEADIFCVGASITVDGKNHGAFSVSVPKYRITDEFIDQIIKNVLACKQGIESELL</sequence>
<protein>
    <submittedName>
        <fullName evidence="6">IclR family transcriptional regulator</fullName>
    </submittedName>
</protein>
<dbReference type="InterPro" id="IPR029016">
    <property type="entry name" value="GAF-like_dom_sf"/>
</dbReference>
<keyword evidence="7" id="KW-1185">Reference proteome</keyword>
<accession>A0ABW4MNL9</accession>
<dbReference type="PANTHER" id="PTHR30136:SF7">
    <property type="entry name" value="HTH-TYPE TRANSCRIPTIONAL REGULATOR KDGR-RELATED"/>
    <property type="match status" value="1"/>
</dbReference>
<dbReference type="SUPFAM" id="SSF55781">
    <property type="entry name" value="GAF domain-like"/>
    <property type="match status" value="1"/>
</dbReference>
<dbReference type="InterPro" id="IPR036390">
    <property type="entry name" value="WH_DNA-bd_sf"/>
</dbReference>
<dbReference type="Gene3D" id="3.30.450.40">
    <property type="match status" value="1"/>
</dbReference>
<dbReference type="SUPFAM" id="SSF46785">
    <property type="entry name" value="Winged helix' DNA-binding domain"/>
    <property type="match status" value="1"/>
</dbReference>
<comment type="caution">
    <text evidence="6">The sequence shown here is derived from an EMBL/GenBank/DDBJ whole genome shotgun (WGS) entry which is preliminary data.</text>
</comment>
<keyword evidence="2" id="KW-0238">DNA-binding</keyword>
<name>A0ABW4MNL9_9BACI</name>
<dbReference type="PROSITE" id="PS51078">
    <property type="entry name" value="ICLR_ED"/>
    <property type="match status" value="1"/>
</dbReference>
<dbReference type="EMBL" id="JBHUEK010000018">
    <property type="protein sequence ID" value="MFD1779508.1"/>
    <property type="molecule type" value="Genomic_DNA"/>
</dbReference>
<dbReference type="InterPro" id="IPR036388">
    <property type="entry name" value="WH-like_DNA-bd_sf"/>
</dbReference>
<dbReference type="SMART" id="SM00346">
    <property type="entry name" value="HTH_ICLR"/>
    <property type="match status" value="1"/>
</dbReference>
<proteinExistence type="predicted"/>
<reference evidence="7" key="1">
    <citation type="journal article" date="2019" name="Int. J. Syst. Evol. Microbiol.">
        <title>The Global Catalogue of Microorganisms (GCM) 10K type strain sequencing project: providing services to taxonomists for standard genome sequencing and annotation.</title>
        <authorList>
            <consortium name="The Broad Institute Genomics Platform"/>
            <consortium name="The Broad Institute Genome Sequencing Center for Infectious Disease"/>
            <person name="Wu L."/>
            <person name="Ma J."/>
        </authorList>
    </citation>
    <scope>NUCLEOTIDE SEQUENCE [LARGE SCALE GENOMIC DNA]</scope>
    <source>
        <strain evidence="7">CCUG 15531</strain>
    </source>
</reference>
<dbReference type="PROSITE" id="PS51077">
    <property type="entry name" value="HTH_ICLR"/>
    <property type="match status" value="1"/>
</dbReference>
<dbReference type="PANTHER" id="PTHR30136">
    <property type="entry name" value="HELIX-TURN-HELIX TRANSCRIPTIONAL REGULATOR, ICLR FAMILY"/>
    <property type="match status" value="1"/>
</dbReference>
<dbReference type="Proteomes" id="UP001597227">
    <property type="component" value="Unassembled WGS sequence"/>
</dbReference>
<dbReference type="InterPro" id="IPR014757">
    <property type="entry name" value="Tscrpt_reg_IclR_C"/>
</dbReference>
<keyword evidence="1" id="KW-0805">Transcription regulation</keyword>
<evidence type="ECO:0000259" key="5">
    <source>
        <dbReference type="PROSITE" id="PS51078"/>
    </source>
</evidence>
<evidence type="ECO:0000313" key="7">
    <source>
        <dbReference type="Proteomes" id="UP001597227"/>
    </source>
</evidence>
<feature type="domain" description="HTH iclR-type" evidence="4">
    <location>
        <begin position="9"/>
        <end position="71"/>
    </location>
</feature>
<dbReference type="RefSeq" id="WP_388038757.1">
    <property type="nucleotide sequence ID" value="NZ_JBHUEK010000018.1"/>
</dbReference>
<keyword evidence="3" id="KW-0804">Transcription</keyword>
<dbReference type="Pfam" id="PF01614">
    <property type="entry name" value="IclR_C"/>
    <property type="match status" value="1"/>
</dbReference>
<dbReference type="Gene3D" id="1.10.10.10">
    <property type="entry name" value="Winged helix-like DNA-binding domain superfamily/Winged helix DNA-binding domain"/>
    <property type="match status" value="1"/>
</dbReference>
<evidence type="ECO:0000256" key="2">
    <source>
        <dbReference type="ARBA" id="ARBA00023125"/>
    </source>
</evidence>
<evidence type="ECO:0000259" key="4">
    <source>
        <dbReference type="PROSITE" id="PS51077"/>
    </source>
</evidence>